<evidence type="ECO:0000313" key="8">
    <source>
        <dbReference type="Proteomes" id="UP000605846"/>
    </source>
</evidence>
<comment type="caution">
    <text evidence="7">The sequence shown here is derived from an EMBL/GenBank/DDBJ whole genome shotgun (WGS) entry which is preliminary data.</text>
</comment>
<dbReference type="Pfam" id="PF03177">
    <property type="entry name" value="Nucleoporin_C"/>
    <property type="match status" value="1"/>
</dbReference>
<keyword evidence="4" id="KW-0539">Nucleus</keyword>
<dbReference type="GO" id="GO:0044611">
    <property type="term" value="C:nuclear pore inner ring"/>
    <property type="evidence" value="ECO:0007669"/>
    <property type="project" value="TreeGrafter"/>
</dbReference>
<keyword evidence="3" id="KW-0813">Transport</keyword>
<accession>A0A8H7EU28</accession>
<dbReference type="GO" id="GO:0036228">
    <property type="term" value="P:protein localization to nuclear inner membrane"/>
    <property type="evidence" value="ECO:0007669"/>
    <property type="project" value="TreeGrafter"/>
</dbReference>
<dbReference type="GO" id="GO:0000972">
    <property type="term" value="P:transcription-dependent tethering of RNA polymerase II gene DNA at nuclear periphery"/>
    <property type="evidence" value="ECO:0007669"/>
    <property type="project" value="TreeGrafter"/>
</dbReference>
<proteinExistence type="inferred from homology"/>
<dbReference type="InterPro" id="IPR007187">
    <property type="entry name" value="Nucleoporin_Nup133/Nup155_C"/>
</dbReference>
<organism evidence="7 8">
    <name type="scientific">Apophysomyces ossiformis</name>
    <dbReference type="NCBI Taxonomy" id="679940"/>
    <lineage>
        <taxon>Eukaryota</taxon>
        <taxon>Fungi</taxon>
        <taxon>Fungi incertae sedis</taxon>
        <taxon>Mucoromycota</taxon>
        <taxon>Mucoromycotina</taxon>
        <taxon>Mucoromycetes</taxon>
        <taxon>Mucorales</taxon>
        <taxon>Mucorineae</taxon>
        <taxon>Mucoraceae</taxon>
        <taxon>Apophysomyces</taxon>
    </lineage>
</organism>
<dbReference type="Gene3D" id="1.25.40.450">
    <property type="entry name" value="Nucleoporin, helical domain, N-terminal subdomain"/>
    <property type="match status" value="1"/>
</dbReference>
<evidence type="ECO:0000256" key="4">
    <source>
        <dbReference type="ARBA" id="ARBA00023242"/>
    </source>
</evidence>
<evidence type="ECO:0000259" key="5">
    <source>
        <dbReference type="Pfam" id="PF03177"/>
    </source>
</evidence>
<dbReference type="GO" id="GO:0006405">
    <property type="term" value="P:RNA export from nucleus"/>
    <property type="evidence" value="ECO:0007669"/>
    <property type="project" value="TreeGrafter"/>
</dbReference>
<evidence type="ECO:0000259" key="6">
    <source>
        <dbReference type="Pfam" id="PF08801"/>
    </source>
</evidence>
<evidence type="ECO:0000256" key="3">
    <source>
        <dbReference type="ARBA" id="ARBA00022448"/>
    </source>
</evidence>
<dbReference type="OrthoDB" id="338970at2759"/>
<dbReference type="InterPro" id="IPR004870">
    <property type="entry name" value="Nucleoporin_Nup155"/>
</dbReference>
<evidence type="ECO:0000313" key="7">
    <source>
        <dbReference type="EMBL" id="KAF7731213.1"/>
    </source>
</evidence>
<dbReference type="AlphaFoldDB" id="A0A8H7EU28"/>
<dbReference type="InterPro" id="IPR042537">
    <property type="entry name" value="Nucleoporin_Nup155_C_2"/>
</dbReference>
<evidence type="ECO:0000256" key="2">
    <source>
        <dbReference type="ARBA" id="ARBA00007373"/>
    </source>
</evidence>
<name>A0A8H7EU28_9FUNG</name>
<dbReference type="GO" id="GO:0006606">
    <property type="term" value="P:protein import into nucleus"/>
    <property type="evidence" value="ECO:0007669"/>
    <property type="project" value="TreeGrafter"/>
</dbReference>
<feature type="domain" description="Nucleoporin Nup133/Nup155-like N-terminal" evidence="6">
    <location>
        <begin position="5"/>
        <end position="188"/>
    </location>
</feature>
<sequence>MLYESKHFEIESMHVVSKSESQKIHLVAVTYSGFRLYFTHHRDALRHSALAATRTRPDSLELVHVRLPPPIQPTDQNIIQQGPGSINIGTSFYDRGAFLASKCGQDEHDSILMASTRIGALPNNQTLPAYSMGFQNNLAETSAITSSDGKVWAIAETSSRLRDQTDPNEIAEQLTVPPRQFVVLTTTSLTFFHKQRPVDTLYHLLVKANGNIETDKASFASFFNRYGKTQACAMCLAVICANLGATTPEQADVVRGATKLFFEYGGVPSASGAAFDSSYLQSMTATGLQFSGKHDGFALYFSRLIRPLWKTKLFEQSDKPTPIAKYTQLQAAFTNVQWSLSRLKEFMDVNTAFHTLSSIADARLLSSDEVHAQVLLKEQQSLHELYLLLTQCIDAISFVDFLIDSGIEEIFQCVTDASKVDLREVTVESMVTTTRGRALSRQLVIAAINKYGRTQAHVGFDVVSDLLQRKCSSFFGPNDVSFYKGVENMRRAHHAEAEYERGRCLTESLKYFKEASDYLTEEQLDEISKEYGQQGFHVGTIELAIERAQRLDPQQQALSYLESNAPENDQRLYFYETRIKCYQYVFRTLTEVKNMRDNPKQVPQNSKIHDPYSHAARAFSAALAHRDKLFHYALYDWFIRMDMKADLLAVDTEYLIPFFRDRVDAVIGLDFLWQYCRRREQYFEAALYLEELALRSKGLGLLKRVEYLSLAVVNARCRDPKRQLWQESTQLLQYLEERVEVARLQVRLHQTLQNYGPETAEVAKDLEERLMDLHELSKYQEYINK</sequence>
<dbReference type="Proteomes" id="UP000605846">
    <property type="component" value="Unassembled WGS sequence"/>
</dbReference>
<dbReference type="Pfam" id="PF08801">
    <property type="entry name" value="Nucleoporin_N"/>
    <property type="match status" value="1"/>
</dbReference>
<protein>
    <submittedName>
        <fullName evidence="7">Uncharacterized protein</fullName>
    </submittedName>
</protein>
<reference evidence="7" key="1">
    <citation type="submission" date="2020-01" db="EMBL/GenBank/DDBJ databases">
        <title>Genome Sequencing of Three Apophysomyces-Like Fungal Strains Confirms a Novel Fungal Genus in the Mucoromycota with divergent Burkholderia-like Endosymbiotic Bacteria.</title>
        <authorList>
            <person name="Stajich J.E."/>
            <person name="Macias A.M."/>
            <person name="Carter-House D."/>
            <person name="Lovett B."/>
            <person name="Kasson L.R."/>
            <person name="Berry K."/>
            <person name="Grigoriev I."/>
            <person name="Chang Y."/>
            <person name="Spatafora J."/>
            <person name="Kasson M.T."/>
        </authorList>
    </citation>
    <scope>NUCLEOTIDE SEQUENCE</scope>
    <source>
        <strain evidence="7">NRRL A-21654</strain>
    </source>
</reference>
<evidence type="ECO:0000256" key="1">
    <source>
        <dbReference type="ARBA" id="ARBA00004123"/>
    </source>
</evidence>
<dbReference type="EMBL" id="JABAYA010000011">
    <property type="protein sequence ID" value="KAF7731213.1"/>
    <property type="molecule type" value="Genomic_DNA"/>
</dbReference>
<dbReference type="PANTHER" id="PTHR10350:SF6">
    <property type="entry name" value="NUCLEAR PORE COMPLEX PROTEIN NUP155"/>
    <property type="match status" value="1"/>
</dbReference>
<dbReference type="GO" id="GO:0017056">
    <property type="term" value="F:structural constituent of nuclear pore"/>
    <property type="evidence" value="ECO:0007669"/>
    <property type="project" value="InterPro"/>
</dbReference>
<dbReference type="Gene3D" id="1.25.40.440">
    <property type="entry name" value="Nucleoporin, helical domain, central subdomain"/>
    <property type="match status" value="1"/>
</dbReference>
<feature type="domain" description="Nucleoporin Nup133/Nup155-like C-terminal" evidence="5">
    <location>
        <begin position="291"/>
        <end position="777"/>
    </location>
</feature>
<dbReference type="InterPro" id="IPR014908">
    <property type="entry name" value="Nucleoporin_Nup133/Nup155_N"/>
</dbReference>
<dbReference type="InterPro" id="IPR042533">
    <property type="entry name" value="Nucleoporin_Nup155_C_1"/>
</dbReference>
<comment type="subcellular location">
    <subcellularLocation>
        <location evidence="1">Nucleus</location>
    </subcellularLocation>
</comment>
<dbReference type="PANTHER" id="PTHR10350">
    <property type="entry name" value="NUCLEAR PORE COMPLEX PROTEIN NUP155"/>
    <property type="match status" value="1"/>
</dbReference>
<keyword evidence="8" id="KW-1185">Reference proteome</keyword>
<comment type="similarity">
    <text evidence="2">Belongs to the non-repetitive/WGA-negative nucleoporin family.</text>
</comment>
<gene>
    <name evidence="7" type="ORF">EC973_000628</name>
</gene>
<dbReference type="Gene3D" id="1.20.58.1780">
    <property type="match status" value="1"/>
</dbReference>